<dbReference type="Proteomes" id="UP000319004">
    <property type="component" value="Chromosome"/>
</dbReference>
<organism evidence="1 2">
    <name type="scientific">Stieleria neptunia</name>
    <dbReference type="NCBI Taxonomy" id="2527979"/>
    <lineage>
        <taxon>Bacteria</taxon>
        <taxon>Pseudomonadati</taxon>
        <taxon>Planctomycetota</taxon>
        <taxon>Planctomycetia</taxon>
        <taxon>Pirellulales</taxon>
        <taxon>Pirellulaceae</taxon>
        <taxon>Stieleria</taxon>
    </lineage>
</organism>
<keyword evidence="2" id="KW-1185">Reference proteome</keyword>
<proteinExistence type="predicted"/>
<reference evidence="1 2" key="1">
    <citation type="submission" date="2019-03" db="EMBL/GenBank/DDBJ databases">
        <title>Deep-cultivation of Planctomycetes and their phenomic and genomic characterization uncovers novel biology.</title>
        <authorList>
            <person name="Wiegand S."/>
            <person name="Jogler M."/>
            <person name="Boedeker C."/>
            <person name="Pinto D."/>
            <person name="Vollmers J."/>
            <person name="Rivas-Marin E."/>
            <person name="Kohn T."/>
            <person name="Peeters S.H."/>
            <person name="Heuer A."/>
            <person name="Rast P."/>
            <person name="Oberbeckmann S."/>
            <person name="Bunk B."/>
            <person name="Jeske O."/>
            <person name="Meyerdierks A."/>
            <person name="Storesund J.E."/>
            <person name="Kallscheuer N."/>
            <person name="Luecker S."/>
            <person name="Lage O.M."/>
            <person name="Pohl T."/>
            <person name="Merkel B.J."/>
            <person name="Hornburger P."/>
            <person name="Mueller R.-W."/>
            <person name="Bruemmer F."/>
            <person name="Labrenz M."/>
            <person name="Spormann A.M."/>
            <person name="Op den Camp H."/>
            <person name="Overmann J."/>
            <person name="Amann R."/>
            <person name="Jetten M.S.M."/>
            <person name="Mascher T."/>
            <person name="Medema M.H."/>
            <person name="Devos D.P."/>
            <person name="Kaster A.-K."/>
            <person name="Ovreas L."/>
            <person name="Rohde M."/>
            <person name="Galperin M.Y."/>
            <person name="Jogler C."/>
        </authorList>
    </citation>
    <scope>NUCLEOTIDE SEQUENCE [LARGE SCALE GENOMIC DNA]</scope>
    <source>
        <strain evidence="1 2">Enr13</strain>
    </source>
</reference>
<evidence type="ECO:0000313" key="1">
    <source>
        <dbReference type="EMBL" id="QDV41317.1"/>
    </source>
</evidence>
<dbReference type="AlphaFoldDB" id="A0A518HKE0"/>
<evidence type="ECO:0000313" key="2">
    <source>
        <dbReference type="Proteomes" id="UP000319004"/>
    </source>
</evidence>
<dbReference type="KEGG" id="snep:Enr13x_11550"/>
<name>A0A518HKE0_9BACT</name>
<gene>
    <name evidence="1" type="ORF">Enr13x_11550</name>
</gene>
<accession>A0A518HKE0</accession>
<sequence>MKTKSPEQEWVDRWKKLGPILSQIRNEDLRALTDAEGTRRATFLGVPQPLVPRQTSGLIEYQRWLRHSKDVGS</sequence>
<dbReference type="RefSeq" id="WP_145385051.1">
    <property type="nucleotide sequence ID" value="NZ_CP037423.1"/>
</dbReference>
<dbReference type="EMBL" id="CP037423">
    <property type="protein sequence ID" value="QDV41317.1"/>
    <property type="molecule type" value="Genomic_DNA"/>
</dbReference>
<protein>
    <submittedName>
        <fullName evidence="1">Uncharacterized protein</fullName>
    </submittedName>
</protein>